<evidence type="ECO:0000256" key="1">
    <source>
        <dbReference type="ARBA" id="ARBA00000189"/>
    </source>
</evidence>
<evidence type="ECO:0000256" key="7">
    <source>
        <dbReference type="ARBA" id="ARBA00023002"/>
    </source>
</evidence>
<feature type="binding site" evidence="12">
    <location>
        <position position="274"/>
    </location>
    <ligand>
        <name>Ca(2+)</name>
        <dbReference type="ChEBI" id="CHEBI:29108"/>
        <label>2</label>
    </ligand>
</feature>
<keyword evidence="9 15" id="KW-0376">Hydrogen peroxide</keyword>
<evidence type="ECO:0000256" key="3">
    <source>
        <dbReference type="ARBA" id="ARBA00022559"/>
    </source>
</evidence>
<evidence type="ECO:0000256" key="5">
    <source>
        <dbReference type="ARBA" id="ARBA00022723"/>
    </source>
</evidence>
<keyword evidence="15" id="KW-0964">Secreted</keyword>
<feature type="signal peptide" evidence="15">
    <location>
        <begin position="1"/>
        <end position="30"/>
    </location>
</feature>
<feature type="domain" description="Plant heme peroxidase family profile" evidence="16">
    <location>
        <begin position="35"/>
        <end position="345"/>
    </location>
</feature>
<gene>
    <name evidence="17" type="ORF">E2562_003351</name>
</gene>
<keyword evidence="14" id="KW-1015">Disulfide bond</keyword>
<feature type="binding site" evidence="12">
    <location>
        <position position="266"/>
    </location>
    <ligand>
        <name>Ca(2+)</name>
        <dbReference type="ChEBI" id="CHEBI:29108"/>
        <label>2</label>
    </ligand>
</feature>
<evidence type="ECO:0000256" key="11">
    <source>
        <dbReference type="PIRSR" id="PIRSR600823-2"/>
    </source>
</evidence>
<evidence type="ECO:0000313" key="18">
    <source>
        <dbReference type="Proteomes" id="UP000479710"/>
    </source>
</evidence>
<comment type="catalytic activity">
    <reaction evidence="1 15">
        <text>2 a phenolic donor + H2O2 = 2 a phenolic radical donor + 2 H2O</text>
        <dbReference type="Rhea" id="RHEA:56136"/>
        <dbReference type="ChEBI" id="CHEBI:15377"/>
        <dbReference type="ChEBI" id="CHEBI:16240"/>
        <dbReference type="ChEBI" id="CHEBI:139520"/>
        <dbReference type="ChEBI" id="CHEBI:139521"/>
        <dbReference type="EC" id="1.11.1.7"/>
    </reaction>
</comment>
<comment type="similarity">
    <text evidence="2">Belongs to the peroxidase family. Ascorbate peroxidase subfamily.</text>
</comment>
<feature type="binding site" evidence="12">
    <location>
        <position position="93"/>
    </location>
    <ligand>
        <name>Ca(2+)</name>
        <dbReference type="ChEBI" id="CHEBI:29108"/>
        <label>1</label>
    </ligand>
</feature>
<feature type="binding site" evidence="12">
    <location>
        <position position="71"/>
    </location>
    <ligand>
        <name>Ca(2+)</name>
        <dbReference type="ChEBI" id="CHEBI:29108"/>
        <label>1</label>
    </ligand>
</feature>
<comment type="caution">
    <text evidence="17">The sequence shown here is derived from an EMBL/GenBank/DDBJ whole genome shotgun (WGS) entry which is preliminary data.</text>
</comment>
<dbReference type="InterPro" id="IPR019794">
    <property type="entry name" value="Peroxidases_AS"/>
</dbReference>
<comment type="cofactor">
    <cofactor evidence="12 15">
        <name>Ca(2+)</name>
        <dbReference type="ChEBI" id="CHEBI:29108"/>
    </cofactor>
    <text evidence="12 15">Binds 2 calcium ions per subunit.</text>
</comment>
<reference evidence="17 18" key="1">
    <citation type="submission" date="2019-11" db="EMBL/GenBank/DDBJ databases">
        <title>Whole genome sequence of Oryza granulata.</title>
        <authorList>
            <person name="Li W."/>
        </authorList>
    </citation>
    <scope>NUCLEOTIDE SEQUENCE [LARGE SCALE GENOMIC DNA]</scope>
    <source>
        <strain evidence="18">cv. Menghai</strain>
        <tissue evidence="17">Leaf</tissue>
    </source>
</reference>
<feature type="disulfide bond" evidence="14">
    <location>
        <begin position="72"/>
        <end position="77"/>
    </location>
</feature>
<feature type="binding site" evidence="12">
    <location>
        <position position="74"/>
    </location>
    <ligand>
        <name>Ca(2+)</name>
        <dbReference type="ChEBI" id="CHEBI:29108"/>
        <label>1</label>
    </ligand>
</feature>
<dbReference type="PROSITE" id="PS00435">
    <property type="entry name" value="PEROXIDASE_1"/>
    <property type="match status" value="1"/>
</dbReference>
<dbReference type="InterPro" id="IPR000823">
    <property type="entry name" value="Peroxidase_pln"/>
</dbReference>
<dbReference type="FunFam" id="1.10.520.10:FF:000015">
    <property type="entry name" value="Peroxidase"/>
    <property type="match status" value="1"/>
</dbReference>
<dbReference type="OrthoDB" id="2113341at2759"/>
<keyword evidence="7 15" id="KW-0560">Oxidoreductase</keyword>
<dbReference type="EMBL" id="SPHZ02000003">
    <property type="protein sequence ID" value="KAF0923134.1"/>
    <property type="molecule type" value="Genomic_DNA"/>
</dbReference>
<comment type="subcellular location">
    <subcellularLocation>
        <location evidence="15">Secreted</location>
    </subcellularLocation>
</comment>
<evidence type="ECO:0000256" key="10">
    <source>
        <dbReference type="PIRSR" id="PIRSR600823-1"/>
    </source>
</evidence>
<dbReference type="GO" id="GO:0140825">
    <property type="term" value="F:lactoperoxidase activity"/>
    <property type="evidence" value="ECO:0007669"/>
    <property type="project" value="UniProtKB-EC"/>
</dbReference>
<dbReference type="AlphaFoldDB" id="A0A6G1EFD4"/>
<evidence type="ECO:0000259" key="16">
    <source>
        <dbReference type="PROSITE" id="PS50873"/>
    </source>
</evidence>
<feature type="binding site" evidence="12">
    <location>
        <position position="78"/>
    </location>
    <ligand>
        <name>Ca(2+)</name>
        <dbReference type="ChEBI" id="CHEBI:29108"/>
        <label>1</label>
    </ligand>
</feature>
<dbReference type="PANTHER" id="PTHR31235">
    <property type="entry name" value="PEROXIDASE 25-RELATED"/>
    <property type="match status" value="1"/>
</dbReference>
<dbReference type="SUPFAM" id="SSF48113">
    <property type="entry name" value="Heme-dependent peroxidases"/>
    <property type="match status" value="1"/>
</dbReference>
<comment type="function">
    <text evidence="15">Removal of H(2)O(2), oxidation of toxic reductants, biosynthesis and degradation of lignin, suberization, auxin catabolism, response to environmental stresses such as wounding, pathogen attack and oxidative stress.</text>
</comment>
<keyword evidence="4 15" id="KW-0349">Heme</keyword>
<dbReference type="EC" id="1.11.1.7" evidence="15"/>
<dbReference type="GO" id="GO:0042744">
    <property type="term" value="P:hydrogen peroxide catabolic process"/>
    <property type="evidence" value="ECO:0007669"/>
    <property type="project" value="UniProtKB-KW"/>
</dbReference>
<protein>
    <recommendedName>
        <fullName evidence="15">Peroxidase</fullName>
        <ecNumber evidence="15">1.11.1.7</ecNumber>
    </recommendedName>
</protein>
<evidence type="ECO:0000256" key="15">
    <source>
        <dbReference type="RuleBase" id="RU362060"/>
    </source>
</evidence>
<comment type="similarity">
    <text evidence="15">Belongs to the peroxidase family. Classical plant (class III) peroxidase subfamily.</text>
</comment>
<dbReference type="PROSITE" id="PS00436">
    <property type="entry name" value="PEROXIDASE_2"/>
    <property type="match status" value="1"/>
</dbReference>
<dbReference type="GO" id="GO:0005576">
    <property type="term" value="C:extracellular region"/>
    <property type="evidence" value="ECO:0007669"/>
    <property type="project" value="UniProtKB-SubCell"/>
</dbReference>
<keyword evidence="6 12" id="KW-0106">Calcium</keyword>
<evidence type="ECO:0000256" key="6">
    <source>
        <dbReference type="ARBA" id="ARBA00022837"/>
    </source>
</evidence>
<proteinExistence type="inferred from homology"/>
<keyword evidence="15" id="KW-0732">Signal</keyword>
<dbReference type="Gene3D" id="1.10.420.10">
    <property type="entry name" value="Peroxidase, domain 2"/>
    <property type="match status" value="1"/>
</dbReference>
<name>A0A6G1EFD4_9ORYZ</name>
<evidence type="ECO:0000256" key="12">
    <source>
        <dbReference type="PIRSR" id="PIRSR600823-3"/>
    </source>
</evidence>
<feature type="binding site" evidence="12">
    <location>
        <position position="76"/>
    </location>
    <ligand>
        <name>Ca(2+)</name>
        <dbReference type="ChEBI" id="CHEBI:29108"/>
        <label>1</label>
    </ligand>
</feature>
<feature type="disulfide bond" evidence="14">
    <location>
        <begin position="121"/>
        <end position="341"/>
    </location>
</feature>
<dbReference type="InterPro" id="IPR010255">
    <property type="entry name" value="Haem_peroxidase_sf"/>
</dbReference>
<keyword evidence="5 12" id="KW-0479">Metal-binding</keyword>
<feature type="chain" id="PRO_5026375890" description="Peroxidase" evidence="15">
    <location>
        <begin position="31"/>
        <end position="349"/>
    </location>
</feature>
<evidence type="ECO:0000256" key="13">
    <source>
        <dbReference type="PIRSR" id="PIRSR600823-4"/>
    </source>
</evidence>
<keyword evidence="8 12" id="KW-0408">Iron</keyword>
<dbReference type="Pfam" id="PF00141">
    <property type="entry name" value="peroxidase"/>
    <property type="match status" value="1"/>
</dbReference>
<evidence type="ECO:0000313" key="17">
    <source>
        <dbReference type="EMBL" id="KAF0923134.1"/>
    </source>
</evidence>
<comment type="cofactor">
    <cofactor evidence="12 15">
        <name>heme b</name>
        <dbReference type="ChEBI" id="CHEBI:60344"/>
    </cofactor>
    <text evidence="12 15">Binds 1 heme b (iron(II)-protoporphyrin IX) group per subunit.</text>
</comment>
<evidence type="ECO:0000256" key="9">
    <source>
        <dbReference type="ARBA" id="ARBA00023324"/>
    </source>
</evidence>
<feature type="active site" description="Proton acceptor" evidence="10">
    <location>
        <position position="70"/>
    </location>
</feature>
<evidence type="ECO:0000256" key="2">
    <source>
        <dbReference type="ARBA" id="ARBA00006873"/>
    </source>
</evidence>
<feature type="site" description="Transition state stabilizer" evidence="13">
    <location>
        <position position="66"/>
    </location>
</feature>
<dbReference type="PRINTS" id="PR00461">
    <property type="entry name" value="PLPEROXIDASE"/>
</dbReference>
<accession>A0A6G1EFD4</accession>
<sequence>MVMKLKAVVVAGGAALLSLCVLLAVHPAAADAGGYGYGKKSIEDTVRKEVEKAIKRNPGVGPALVRLVFHDCWVNGCDGSVLLDKTPDSSSTEKAAVNNIGLDGFDVIDTIKSKLGAAVSCADIVVLAGRDASAILSGGRITYNVDTGRKDGVVSSAAAADAVLPESTFEFQQLKDNFARKGLTQEELVILSGAHSIGVAHFSSFHDRLNATTATPIDDRYAAALDADVKLQKTRQNTDDPVEKNNIRDMGAQFQRDAGYDATGVDTAAAGALDNSYYHNTLQNRVLFKSDWVLRTDGDAASDLVEYRENATKWDMDFSAAMAKLSKLPAEGTRFEIRKSCRFTNQNYY</sequence>
<dbReference type="PRINTS" id="PR00458">
    <property type="entry name" value="PEROXIDASE"/>
</dbReference>
<feature type="binding site" description="axial binding residue" evidence="12">
    <location>
        <position position="195"/>
    </location>
    <ligand>
        <name>heme b</name>
        <dbReference type="ChEBI" id="CHEBI:60344"/>
    </ligand>
    <ligandPart>
        <name>Fe</name>
        <dbReference type="ChEBI" id="CHEBI:18248"/>
    </ligandPart>
</feature>
<dbReference type="GO" id="GO:0046872">
    <property type="term" value="F:metal ion binding"/>
    <property type="evidence" value="ECO:0007669"/>
    <property type="project" value="UniProtKB-UniRule"/>
</dbReference>
<evidence type="ECO:0000256" key="4">
    <source>
        <dbReference type="ARBA" id="ARBA00022617"/>
    </source>
</evidence>
<dbReference type="PROSITE" id="PS50873">
    <property type="entry name" value="PEROXIDASE_4"/>
    <property type="match status" value="1"/>
</dbReference>
<dbReference type="InterPro" id="IPR002016">
    <property type="entry name" value="Haem_peroxidase"/>
</dbReference>
<dbReference type="GO" id="GO:0006979">
    <property type="term" value="P:response to oxidative stress"/>
    <property type="evidence" value="ECO:0007669"/>
    <property type="project" value="UniProtKB-UniRule"/>
</dbReference>
<feature type="binding site" evidence="12">
    <location>
        <position position="80"/>
    </location>
    <ligand>
        <name>Ca(2+)</name>
        <dbReference type="ChEBI" id="CHEBI:29108"/>
        <label>1</label>
    </ligand>
</feature>
<dbReference type="Gene3D" id="1.10.520.10">
    <property type="match status" value="1"/>
</dbReference>
<organism evidence="17 18">
    <name type="scientific">Oryza meyeriana var. granulata</name>
    <dbReference type="NCBI Taxonomy" id="110450"/>
    <lineage>
        <taxon>Eukaryota</taxon>
        <taxon>Viridiplantae</taxon>
        <taxon>Streptophyta</taxon>
        <taxon>Embryophyta</taxon>
        <taxon>Tracheophyta</taxon>
        <taxon>Spermatophyta</taxon>
        <taxon>Magnoliopsida</taxon>
        <taxon>Liliopsida</taxon>
        <taxon>Poales</taxon>
        <taxon>Poaceae</taxon>
        <taxon>BOP clade</taxon>
        <taxon>Oryzoideae</taxon>
        <taxon>Oryzeae</taxon>
        <taxon>Oryzinae</taxon>
        <taxon>Oryza</taxon>
        <taxon>Oryza meyeriana</taxon>
    </lineage>
</organism>
<dbReference type="GO" id="GO:0020037">
    <property type="term" value="F:heme binding"/>
    <property type="evidence" value="ECO:0007669"/>
    <property type="project" value="UniProtKB-UniRule"/>
</dbReference>
<evidence type="ECO:0000256" key="14">
    <source>
        <dbReference type="PIRSR" id="PIRSR600823-5"/>
    </source>
</evidence>
<keyword evidence="18" id="KW-1185">Reference proteome</keyword>
<dbReference type="InterPro" id="IPR019793">
    <property type="entry name" value="Peroxidases_heam-ligand_BS"/>
</dbReference>
<dbReference type="Proteomes" id="UP000479710">
    <property type="component" value="Unassembled WGS sequence"/>
</dbReference>
<keyword evidence="3 15" id="KW-0575">Peroxidase</keyword>
<feature type="binding site" evidence="11">
    <location>
        <position position="165"/>
    </location>
    <ligand>
        <name>substrate</name>
    </ligand>
</feature>
<evidence type="ECO:0000256" key="8">
    <source>
        <dbReference type="ARBA" id="ARBA00023004"/>
    </source>
</evidence>